<feature type="region of interest" description="Disordered" evidence="1">
    <location>
        <begin position="22"/>
        <end position="71"/>
    </location>
</feature>
<gene>
    <name evidence="2" type="ORF">Raf01_71970</name>
</gene>
<dbReference type="EMBL" id="BONZ01000075">
    <property type="protein sequence ID" value="GIH19025.1"/>
    <property type="molecule type" value="Genomic_DNA"/>
</dbReference>
<feature type="compositionally biased region" description="Basic and acidic residues" evidence="1">
    <location>
        <begin position="29"/>
        <end position="45"/>
    </location>
</feature>
<evidence type="ECO:0000313" key="2">
    <source>
        <dbReference type="EMBL" id="GIH19025.1"/>
    </source>
</evidence>
<dbReference type="Proteomes" id="UP000642748">
    <property type="component" value="Unassembled WGS sequence"/>
</dbReference>
<reference evidence="2" key="1">
    <citation type="submission" date="2021-01" db="EMBL/GenBank/DDBJ databases">
        <title>Whole genome shotgun sequence of Rugosimonospora africana NBRC 104875.</title>
        <authorList>
            <person name="Komaki H."/>
            <person name="Tamura T."/>
        </authorList>
    </citation>
    <scope>NUCLEOTIDE SEQUENCE</scope>
    <source>
        <strain evidence="2">NBRC 104875</strain>
    </source>
</reference>
<evidence type="ECO:0000256" key="1">
    <source>
        <dbReference type="SAM" id="MobiDB-lite"/>
    </source>
</evidence>
<comment type="caution">
    <text evidence="2">The sequence shown here is derived from an EMBL/GenBank/DDBJ whole genome shotgun (WGS) entry which is preliminary data.</text>
</comment>
<dbReference type="AlphaFoldDB" id="A0A8J3R0B7"/>
<organism evidence="2 3">
    <name type="scientific">Rugosimonospora africana</name>
    <dbReference type="NCBI Taxonomy" id="556532"/>
    <lineage>
        <taxon>Bacteria</taxon>
        <taxon>Bacillati</taxon>
        <taxon>Actinomycetota</taxon>
        <taxon>Actinomycetes</taxon>
        <taxon>Micromonosporales</taxon>
        <taxon>Micromonosporaceae</taxon>
        <taxon>Rugosimonospora</taxon>
    </lineage>
</organism>
<name>A0A8J3R0B7_9ACTN</name>
<evidence type="ECO:0000313" key="3">
    <source>
        <dbReference type="Proteomes" id="UP000642748"/>
    </source>
</evidence>
<proteinExistence type="predicted"/>
<keyword evidence="3" id="KW-1185">Reference proteome</keyword>
<protein>
    <submittedName>
        <fullName evidence="2">Uncharacterized protein</fullName>
    </submittedName>
</protein>
<sequence>MRGLGLEVFVKAKIEGVLDPEVDEYAGTGEHEQHRRGEPGHEAYPQRHPAQGANDPAVPRRTGRAVVAAGA</sequence>
<feature type="compositionally biased region" description="Low complexity" evidence="1">
    <location>
        <begin position="56"/>
        <end position="71"/>
    </location>
</feature>
<accession>A0A8J3R0B7</accession>